<dbReference type="Pfam" id="PF14966">
    <property type="entry name" value="DNA_repr_REX1B"/>
    <property type="match status" value="1"/>
</dbReference>
<organism evidence="1 2">
    <name type="scientific">Diacronema lutheri</name>
    <name type="common">Unicellular marine alga</name>
    <name type="synonym">Monochrysis lutheri</name>
    <dbReference type="NCBI Taxonomy" id="2081491"/>
    <lineage>
        <taxon>Eukaryota</taxon>
        <taxon>Haptista</taxon>
        <taxon>Haptophyta</taxon>
        <taxon>Pavlovophyceae</taxon>
        <taxon>Pavlovales</taxon>
        <taxon>Pavlovaceae</taxon>
        <taxon>Diacronema</taxon>
    </lineage>
</organism>
<sequence>MASSAGIDPAMAMNLLSMRNRSDADVAVAGRSCPCHTGGQGDVCMPVAGDLDGAPPAPAIVTHDMRGMGVAELVRLLHAMQSERVESYSMFEQGFQAFLTELSAPRYEQICAQVTAEFSHISSAINAIEAALLERDALSLAKHVRALQALEKRKLSVTIEQQLVRRELRVAELRSAVDNGAASNVGERREQEGLLRAGLAELVSDINDTLDEIQCELSELDVSE</sequence>
<dbReference type="Proteomes" id="UP000751190">
    <property type="component" value="Unassembled WGS sequence"/>
</dbReference>
<dbReference type="PANTHER" id="PTHR28309:SF1">
    <property type="entry name" value="REQUIRED FOR EXCISION 1-B DOMAIN-CONTAINING PROTEIN"/>
    <property type="match status" value="1"/>
</dbReference>
<dbReference type="EMBL" id="JAGTXO010000001">
    <property type="protein sequence ID" value="KAG8471059.1"/>
    <property type="molecule type" value="Genomic_DNA"/>
</dbReference>
<gene>
    <name evidence="1" type="ORF">KFE25_009480</name>
</gene>
<evidence type="ECO:0000313" key="2">
    <source>
        <dbReference type="Proteomes" id="UP000751190"/>
    </source>
</evidence>
<accession>A0A8J5XUW5</accession>
<evidence type="ECO:0000313" key="1">
    <source>
        <dbReference type="EMBL" id="KAG8471059.1"/>
    </source>
</evidence>
<comment type="caution">
    <text evidence="1">The sequence shown here is derived from an EMBL/GenBank/DDBJ whole genome shotgun (WGS) entry which is preliminary data.</text>
</comment>
<proteinExistence type="predicted"/>
<protein>
    <submittedName>
        <fullName evidence="1">Uncharacterized protein</fullName>
    </submittedName>
</protein>
<dbReference type="AlphaFoldDB" id="A0A8J5XUW5"/>
<keyword evidence="2" id="KW-1185">Reference proteome</keyword>
<dbReference type="InterPro" id="IPR039491">
    <property type="entry name" value="REX1-B"/>
</dbReference>
<dbReference type="OMA" id="LCNEITV"/>
<dbReference type="OrthoDB" id="434723at2759"/>
<reference evidence="1" key="1">
    <citation type="submission" date="2021-05" db="EMBL/GenBank/DDBJ databases">
        <title>The genome of the haptophyte Pavlova lutheri (Diacronema luteri, Pavlovales) - a model for lipid biosynthesis in eukaryotic algae.</title>
        <authorList>
            <person name="Hulatt C.J."/>
            <person name="Posewitz M.C."/>
        </authorList>
    </citation>
    <scope>NUCLEOTIDE SEQUENCE</scope>
    <source>
        <strain evidence="1">NIVA-4/92</strain>
    </source>
</reference>
<dbReference type="PANTHER" id="PTHR28309">
    <property type="entry name" value="REQUIRED FOR EXCISION 1-B DOMAIN-CONTAINING PROTEIN"/>
    <property type="match status" value="1"/>
</dbReference>
<name>A0A8J5XUW5_DIALT</name>